<comment type="caution">
    <text evidence="2">The sequence shown here is derived from an EMBL/GenBank/DDBJ whole genome shotgun (WGS) entry which is preliminary data.</text>
</comment>
<protein>
    <submittedName>
        <fullName evidence="2">Uncharacterized protein</fullName>
    </submittedName>
</protein>
<feature type="compositionally biased region" description="Basic and acidic residues" evidence="1">
    <location>
        <begin position="130"/>
        <end position="145"/>
    </location>
</feature>
<feature type="region of interest" description="Disordered" evidence="1">
    <location>
        <begin position="125"/>
        <end position="147"/>
    </location>
</feature>
<sequence length="166" mass="17419">MEVSCGLKCRKCPASQGVLLPWCPTLTPEAQQEKIGGGKKVGGGRAVRAEPDWSSGDPRWATAQTLVPPEDCLQATLKPRAPLQIFSVDPEEGEIGCLVLEELGGGAVPSSAPAFPVGEGCVSVSGVGGDHPDRHGVKTTDREGKGQMWSMTLDSEADSLDHFLNP</sequence>
<evidence type="ECO:0000256" key="1">
    <source>
        <dbReference type="SAM" id="MobiDB-lite"/>
    </source>
</evidence>
<evidence type="ECO:0000313" key="2">
    <source>
        <dbReference type="EMBL" id="KAJ1143862.1"/>
    </source>
</evidence>
<reference evidence="2" key="1">
    <citation type="journal article" date="2022" name="bioRxiv">
        <title>Sequencing and chromosome-scale assembly of the giantPleurodeles waltlgenome.</title>
        <authorList>
            <person name="Brown T."/>
            <person name="Elewa A."/>
            <person name="Iarovenko S."/>
            <person name="Subramanian E."/>
            <person name="Araus A.J."/>
            <person name="Petzold A."/>
            <person name="Susuki M."/>
            <person name="Suzuki K.-i.T."/>
            <person name="Hayashi T."/>
            <person name="Toyoda A."/>
            <person name="Oliveira C."/>
            <person name="Osipova E."/>
            <person name="Leigh N.D."/>
            <person name="Simon A."/>
            <person name="Yun M.H."/>
        </authorList>
    </citation>
    <scope>NUCLEOTIDE SEQUENCE</scope>
    <source>
        <strain evidence="2">20211129_DDA</strain>
        <tissue evidence="2">Liver</tissue>
    </source>
</reference>
<dbReference type="AlphaFoldDB" id="A0AAV7QTL8"/>
<gene>
    <name evidence="2" type="ORF">NDU88_010164</name>
</gene>
<keyword evidence="3" id="KW-1185">Reference proteome</keyword>
<accession>A0AAV7QTL8</accession>
<dbReference type="EMBL" id="JANPWB010000010">
    <property type="protein sequence ID" value="KAJ1143862.1"/>
    <property type="molecule type" value="Genomic_DNA"/>
</dbReference>
<proteinExistence type="predicted"/>
<evidence type="ECO:0000313" key="3">
    <source>
        <dbReference type="Proteomes" id="UP001066276"/>
    </source>
</evidence>
<name>A0AAV7QTL8_PLEWA</name>
<feature type="region of interest" description="Disordered" evidence="1">
    <location>
        <begin position="31"/>
        <end position="59"/>
    </location>
</feature>
<organism evidence="2 3">
    <name type="scientific">Pleurodeles waltl</name>
    <name type="common">Iberian ribbed newt</name>
    <dbReference type="NCBI Taxonomy" id="8319"/>
    <lineage>
        <taxon>Eukaryota</taxon>
        <taxon>Metazoa</taxon>
        <taxon>Chordata</taxon>
        <taxon>Craniata</taxon>
        <taxon>Vertebrata</taxon>
        <taxon>Euteleostomi</taxon>
        <taxon>Amphibia</taxon>
        <taxon>Batrachia</taxon>
        <taxon>Caudata</taxon>
        <taxon>Salamandroidea</taxon>
        <taxon>Salamandridae</taxon>
        <taxon>Pleurodelinae</taxon>
        <taxon>Pleurodeles</taxon>
    </lineage>
</organism>
<dbReference type="Proteomes" id="UP001066276">
    <property type="component" value="Chromosome 6"/>
</dbReference>